<dbReference type="InterPro" id="IPR054215">
    <property type="entry name" value="DUF6923"/>
</dbReference>
<dbReference type="InterPro" id="IPR018511">
    <property type="entry name" value="Hemolysin-typ_Ca-bd_CS"/>
</dbReference>
<evidence type="ECO:0000256" key="3">
    <source>
        <dbReference type="ARBA" id="ARBA00022525"/>
    </source>
</evidence>
<dbReference type="Pfam" id="PF21959">
    <property type="entry name" value="DUF6923"/>
    <property type="match status" value="1"/>
</dbReference>
<comment type="caution">
    <text evidence="9">The sequence shown here is derived from an EMBL/GenBank/DDBJ whole genome shotgun (WGS) entry which is preliminary data.</text>
</comment>
<keyword evidence="10" id="KW-1185">Reference proteome</keyword>
<dbReference type="Pfam" id="PF00353">
    <property type="entry name" value="HemolysinCabind"/>
    <property type="match status" value="5"/>
</dbReference>
<feature type="domain" description="DUF6923" evidence="8">
    <location>
        <begin position="324"/>
        <end position="525"/>
    </location>
</feature>
<dbReference type="PROSITE" id="PS00330">
    <property type="entry name" value="HEMOLYSIN_CALCIUM"/>
    <property type="match status" value="4"/>
</dbReference>
<dbReference type="PANTHER" id="PTHR38340:SF1">
    <property type="entry name" value="S-LAYER PROTEIN"/>
    <property type="match status" value="1"/>
</dbReference>
<dbReference type="SUPFAM" id="SSF51120">
    <property type="entry name" value="beta-Roll"/>
    <property type="match status" value="3"/>
</dbReference>
<evidence type="ECO:0000256" key="4">
    <source>
        <dbReference type="ARBA" id="ARBA00022656"/>
    </source>
</evidence>
<evidence type="ECO:0000256" key="7">
    <source>
        <dbReference type="ARBA" id="ARBA00023136"/>
    </source>
</evidence>
<dbReference type="SUPFAM" id="SSF101898">
    <property type="entry name" value="NHL repeat"/>
    <property type="match status" value="1"/>
</dbReference>
<accession>A0ABS9CTY1</accession>
<organism evidence="9 10">
    <name type="scientific">Octadecabacter dasysiphoniae</name>
    <dbReference type="NCBI Taxonomy" id="2909341"/>
    <lineage>
        <taxon>Bacteria</taxon>
        <taxon>Pseudomonadati</taxon>
        <taxon>Pseudomonadota</taxon>
        <taxon>Alphaproteobacteria</taxon>
        <taxon>Rhodobacterales</taxon>
        <taxon>Roseobacteraceae</taxon>
        <taxon>Octadecabacter</taxon>
    </lineage>
</organism>
<keyword evidence="4" id="KW-0800">Toxin</keyword>
<dbReference type="PRINTS" id="PR00313">
    <property type="entry name" value="CABNDNGRPT"/>
</dbReference>
<reference evidence="9 10" key="1">
    <citation type="submission" date="2022-01" db="EMBL/GenBank/DDBJ databases">
        <title>Octadecabacter sp. nov., isolated from a marine alga.</title>
        <authorList>
            <person name="Jin M.S."/>
            <person name="Kim H.M."/>
            <person name="Han D.M."/>
            <person name="Jung J.J."/>
            <person name="Jeon C.O."/>
        </authorList>
    </citation>
    <scope>NUCLEOTIDE SEQUENCE [LARGE SCALE GENOMIC DNA]</scope>
    <source>
        <strain evidence="9 10">G9-8</strain>
    </source>
</reference>
<evidence type="ECO:0000256" key="6">
    <source>
        <dbReference type="ARBA" id="ARBA00023026"/>
    </source>
</evidence>
<evidence type="ECO:0000259" key="8">
    <source>
        <dbReference type="Pfam" id="PF21959"/>
    </source>
</evidence>
<dbReference type="PANTHER" id="PTHR38340">
    <property type="entry name" value="S-LAYER PROTEIN"/>
    <property type="match status" value="1"/>
</dbReference>
<dbReference type="Gene3D" id="2.150.10.10">
    <property type="entry name" value="Serralysin-like metalloprotease, C-terminal"/>
    <property type="match status" value="3"/>
</dbReference>
<dbReference type="InterPro" id="IPR001343">
    <property type="entry name" value="Hemolysn_Ca-bd"/>
</dbReference>
<protein>
    <submittedName>
        <fullName evidence="9">Calcium-binding protein</fullName>
    </submittedName>
</protein>
<sequence>MKDILTPTVFDVLGTVENDVIQHVEGAVGINGLKGSDRISTASENDLVAGDMVGKEWTFYDGEWHYDADAVIVSDYGRTDTFSDTITTGAGNDVLLGNGGNDMLFAGAGNDRANAGRGDDFVFGGYGNDILNLESGDDFAEGGYGNDTINGGSGDDVIYGDLQSENLLDGAGAGAATFEDFADSGTWTMTDTFGDAVISQSAQTIAGETYTISFGLAANLAGGQSTGAVDVMWNGEVIDTVQTTSGAYETFQIDVVSTGSEGELSFKAVESEGDVTYNFDGPIVSYEVEFESGGTSVVVDAFAPGQAKLYQVIDGQLNVFDVESKDYVTVGDQPDFKINSIGFNIEDDLIYGVAKSNGTDSLGNAVGTSDIVMVDASGETYRVGDGFYGDYVGDFDGSGNLWTFQSGIDRVSVVDVDQLDADGNPHIDHYKFPKDLFSDRTYDIAFNDKDGSFYAVVSPGKNGQAGKVVKIDVSGVTEGAMPTFTEIAITGTLYGDEMETGLVKGAFGAVFLDGEGNLYFGLNKGDHDLDASTGTEGAIFQVHADWETGQAYAEFMSEAPTTGSNDGAVDPRAADPFAEIDADAAVLISEPTLTLVDGGNDVLRGGRGDDEIYGNEGDDHINGGANEDLLFGGQGNDKLFGGGGNDVLHGEDGKDKLWGRADDDEMFGGAGNDYLNGGENNDSLFGGEGVDKIVGGTGSDVIEGGAGNDHLWGGSWSGDGSEDTFIFSSGTGKDYVHDFEVDRDIVDLSQFFTDRQSVEDATTDHGWATVIDLQLLDGGQDGDRIVLKSVSADDLSGDNFIF</sequence>
<name>A0ABS9CTY1_9RHOB</name>
<dbReference type="InterPro" id="IPR050557">
    <property type="entry name" value="RTX_toxin/Mannuronan_C5-epim"/>
</dbReference>
<dbReference type="Proteomes" id="UP001200557">
    <property type="component" value="Unassembled WGS sequence"/>
</dbReference>
<evidence type="ECO:0000256" key="1">
    <source>
        <dbReference type="ARBA" id="ARBA00004370"/>
    </source>
</evidence>
<proteinExistence type="predicted"/>
<comment type="subcellular location">
    <subcellularLocation>
        <location evidence="1">Membrane</location>
    </subcellularLocation>
    <subcellularLocation>
        <location evidence="2">Secreted</location>
    </subcellularLocation>
</comment>
<dbReference type="InterPro" id="IPR011049">
    <property type="entry name" value="Serralysin-like_metalloprot_C"/>
</dbReference>
<evidence type="ECO:0000256" key="5">
    <source>
        <dbReference type="ARBA" id="ARBA00022737"/>
    </source>
</evidence>
<dbReference type="RefSeq" id="WP_235223987.1">
    <property type="nucleotide sequence ID" value="NZ_JAKGAQ010000001.1"/>
</dbReference>
<evidence type="ECO:0000256" key="2">
    <source>
        <dbReference type="ARBA" id="ARBA00004613"/>
    </source>
</evidence>
<dbReference type="EMBL" id="JAKGAQ010000001">
    <property type="protein sequence ID" value="MCF2869864.1"/>
    <property type="molecule type" value="Genomic_DNA"/>
</dbReference>
<keyword evidence="5" id="KW-0677">Repeat</keyword>
<keyword evidence="7" id="KW-0472">Membrane</keyword>
<keyword evidence="3" id="KW-0964">Secreted</keyword>
<dbReference type="PRINTS" id="PR01488">
    <property type="entry name" value="RTXTOXINA"/>
</dbReference>
<gene>
    <name evidence="9" type="ORF">L0664_02175</name>
</gene>
<evidence type="ECO:0000313" key="9">
    <source>
        <dbReference type="EMBL" id="MCF2869864.1"/>
    </source>
</evidence>
<dbReference type="InterPro" id="IPR003995">
    <property type="entry name" value="RTX_toxin_determinant-A"/>
</dbReference>
<keyword evidence="6" id="KW-0843">Virulence</keyword>
<evidence type="ECO:0000313" key="10">
    <source>
        <dbReference type="Proteomes" id="UP001200557"/>
    </source>
</evidence>